<protein>
    <submittedName>
        <fullName evidence="2">Uncharacterized protein</fullName>
    </submittedName>
</protein>
<sequence>MSMSLNPVSSSAHAGPHTGTASVSSGSSSGGYYSNPISAKEREACMGRAHLPLRTPGRGARRWGPQMGQMHMPMPVSQAGFGALPNPHSPKSQESIGSGVLVHMDGGWVPELQQEIPPMYDSIPRHLHLSRLKSRVVKFLHSTDDLNATCGKDRCSMARLRALSRVQTYVTEMKDPVPLNICNLVGIWDGSLGQAAQPLWAASLAGARENESRCSRNLVIFQACRVGTWTGVIELRRNPGQNQNFRSCFSQNAAHLLLHGYPGMQWNLEVLAIIGIYLASNGFQ</sequence>
<evidence type="ECO:0000313" key="3">
    <source>
        <dbReference type="Proteomes" id="UP001218218"/>
    </source>
</evidence>
<evidence type="ECO:0000256" key="1">
    <source>
        <dbReference type="SAM" id="MobiDB-lite"/>
    </source>
</evidence>
<keyword evidence="3" id="KW-1185">Reference proteome</keyword>
<dbReference type="Proteomes" id="UP001218218">
    <property type="component" value="Unassembled WGS sequence"/>
</dbReference>
<feature type="compositionally biased region" description="Polar residues" evidence="1">
    <location>
        <begin position="1"/>
        <end position="12"/>
    </location>
</feature>
<gene>
    <name evidence="2" type="ORF">DFH08DRAFT_993828</name>
</gene>
<comment type="caution">
    <text evidence="2">The sequence shown here is derived from an EMBL/GenBank/DDBJ whole genome shotgun (WGS) entry which is preliminary data.</text>
</comment>
<proteinExistence type="predicted"/>
<dbReference type="AlphaFoldDB" id="A0AAD6YYF0"/>
<name>A0AAD6YYF0_9AGAR</name>
<evidence type="ECO:0000313" key="2">
    <source>
        <dbReference type="EMBL" id="KAJ7301351.1"/>
    </source>
</evidence>
<feature type="compositionally biased region" description="Low complexity" evidence="1">
    <location>
        <begin position="22"/>
        <end position="34"/>
    </location>
</feature>
<reference evidence="2" key="1">
    <citation type="submission" date="2023-03" db="EMBL/GenBank/DDBJ databases">
        <title>Massive genome expansion in bonnet fungi (Mycena s.s.) driven by repeated elements and novel gene families across ecological guilds.</title>
        <authorList>
            <consortium name="Lawrence Berkeley National Laboratory"/>
            <person name="Harder C.B."/>
            <person name="Miyauchi S."/>
            <person name="Viragh M."/>
            <person name="Kuo A."/>
            <person name="Thoen E."/>
            <person name="Andreopoulos B."/>
            <person name="Lu D."/>
            <person name="Skrede I."/>
            <person name="Drula E."/>
            <person name="Henrissat B."/>
            <person name="Morin E."/>
            <person name="Kohler A."/>
            <person name="Barry K."/>
            <person name="LaButti K."/>
            <person name="Morin E."/>
            <person name="Salamov A."/>
            <person name="Lipzen A."/>
            <person name="Mereny Z."/>
            <person name="Hegedus B."/>
            <person name="Baldrian P."/>
            <person name="Stursova M."/>
            <person name="Weitz H."/>
            <person name="Taylor A."/>
            <person name="Grigoriev I.V."/>
            <person name="Nagy L.G."/>
            <person name="Martin F."/>
            <person name="Kauserud H."/>
        </authorList>
    </citation>
    <scope>NUCLEOTIDE SEQUENCE</scope>
    <source>
        <strain evidence="2">CBHHK002</strain>
    </source>
</reference>
<dbReference type="EMBL" id="JARIHO010000137">
    <property type="protein sequence ID" value="KAJ7301351.1"/>
    <property type="molecule type" value="Genomic_DNA"/>
</dbReference>
<feature type="region of interest" description="Disordered" evidence="1">
    <location>
        <begin position="1"/>
        <end position="35"/>
    </location>
</feature>
<organism evidence="2 3">
    <name type="scientific">Mycena albidolilacea</name>
    <dbReference type="NCBI Taxonomy" id="1033008"/>
    <lineage>
        <taxon>Eukaryota</taxon>
        <taxon>Fungi</taxon>
        <taxon>Dikarya</taxon>
        <taxon>Basidiomycota</taxon>
        <taxon>Agaricomycotina</taxon>
        <taxon>Agaricomycetes</taxon>
        <taxon>Agaricomycetidae</taxon>
        <taxon>Agaricales</taxon>
        <taxon>Marasmiineae</taxon>
        <taxon>Mycenaceae</taxon>
        <taxon>Mycena</taxon>
    </lineage>
</organism>
<accession>A0AAD6YYF0</accession>